<dbReference type="EMBL" id="WTPW01001304">
    <property type="protein sequence ID" value="KAF0444018.1"/>
    <property type="molecule type" value="Genomic_DNA"/>
</dbReference>
<feature type="compositionally biased region" description="Low complexity" evidence="7">
    <location>
        <begin position="1051"/>
        <end position="1071"/>
    </location>
</feature>
<evidence type="ECO:0000256" key="3">
    <source>
        <dbReference type="ARBA" id="ARBA00015112"/>
    </source>
</evidence>
<feature type="compositionally biased region" description="Acidic residues" evidence="7">
    <location>
        <begin position="307"/>
        <end position="330"/>
    </location>
</feature>
<feature type="compositionally biased region" description="Basic residues" evidence="7">
    <location>
        <begin position="196"/>
        <end position="206"/>
    </location>
</feature>
<feature type="region of interest" description="Disordered" evidence="7">
    <location>
        <begin position="1047"/>
        <end position="1113"/>
    </location>
</feature>
<organism evidence="8 9">
    <name type="scientific">Gigaspora margarita</name>
    <dbReference type="NCBI Taxonomy" id="4874"/>
    <lineage>
        <taxon>Eukaryota</taxon>
        <taxon>Fungi</taxon>
        <taxon>Fungi incertae sedis</taxon>
        <taxon>Mucoromycota</taxon>
        <taxon>Glomeromycotina</taxon>
        <taxon>Glomeromycetes</taxon>
        <taxon>Diversisporales</taxon>
        <taxon>Gigasporaceae</taxon>
        <taxon>Gigaspora</taxon>
    </lineage>
</organism>
<feature type="region of interest" description="Disordered" evidence="7">
    <location>
        <begin position="957"/>
        <end position="1026"/>
    </location>
</feature>
<protein>
    <recommendedName>
        <fullName evidence="4">Stress response protein NST1</fullName>
    </recommendedName>
    <alternativeName>
        <fullName evidence="3">Stress response protein nst1</fullName>
    </alternativeName>
</protein>
<accession>A0A8H4A7P3</accession>
<feature type="region of interest" description="Disordered" evidence="7">
    <location>
        <begin position="1"/>
        <end position="27"/>
    </location>
</feature>
<evidence type="ECO:0000313" key="8">
    <source>
        <dbReference type="EMBL" id="KAF0444018.1"/>
    </source>
</evidence>
<feature type="compositionally biased region" description="Acidic residues" evidence="7">
    <location>
        <begin position="394"/>
        <end position="416"/>
    </location>
</feature>
<dbReference type="PANTHER" id="PTHR45979:SF30">
    <property type="entry name" value="NUCLEOTIDYLTRANSFERASE"/>
    <property type="match status" value="1"/>
</dbReference>
<evidence type="ECO:0000256" key="5">
    <source>
        <dbReference type="ARBA" id="ARBA00022490"/>
    </source>
</evidence>
<feature type="compositionally biased region" description="Basic and acidic residues" evidence="7">
    <location>
        <begin position="331"/>
        <end position="340"/>
    </location>
</feature>
<keyword evidence="9" id="KW-1185">Reference proteome</keyword>
<evidence type="ECO:0000256" key="2">
    <source>
        <dbReference type="ARBA" id="ARBA00007112"/>
    </source>
</evidence>
<feature type="compositionally biased region" description="Polar residues" evidence="7">
    <location>
        <begin position="67"/>
        <end position="77"/>
    </location>
</feature>
<dbReference type="Pfam" id="PF13945">
    <property type="entry name" value="NST1"/>
    <property type="match status" value="1"/>
</dbReference>
<feature type="compositionally biased region" description="Low complexity" evidence="7">
    <location>
        <begin position="1100"/>
        <end position="1113"/>
    </location>
</feature>
<feature type="compositionally biased region" description="Basic and acidic residues" evidence="7">
    <location>
        <begin position="983"/>
        <end position="998"/>
    </location>
</feature>
<dbReference type="OrthoDB" id="21629at2759"/>
<evidence type="ECO:0000256" key="4">
    <source>
        <dbReference type="ARBA" id="ARBA00020733"/>
    </source>
</evidence>
<feature type="region of interest" description="Disordered" evidence="7">
    <location>
        <begin position="297"/>
        <end position="340"/>
    </location>
</feature>
<dbReference type="GO" id="GO:0005737">
    <property type="term" value="C:cytoplasm"/>
    <property type="evidence" value="ECO:0007669"/>
    <property type="project" value="UniProtKB-SubCell"/>
</dbReference>
<evidence type="ECO:0000256" key="6">
    <source>
        <dbReference type="ARBA" id="ARBA00023054"/>
    </source>
</evidence>
<feature type="compositionally biased region" description="Polar residues" evidence="7">
    <location>
        <begin position="158"/>
        <end position="170"/>
    </location>
</feature>
<feature type="region of interest" description="Disordered" evidence="7">
    <location>
        <begin position="41"/>
        <end position="214"/>
    </location>
</feature>
<reference evidence="8 9" key="1">
    <citation type="journal article" date="2019" name="Environ. Microbiol.">
        <title>At the nexus of three kingdoms: the genome of the mycorrhizal fungus Gigaspora margarita provides insights into plant, endobacterial and fungal interactions.</title>
        <authorList>
            <person name="Venice F."/>
            <person name="Ghignone S."/>
            <person name="Salvioli di Fossalunga A."/>
            <person name="Amselem J."/>
            <person name="Novero M."/>
            <person name="Xianan X."/>
            <person name="Sedzielewska Toro K."/>
            <person name="Morin E."/>
            <person name="Lipzen A."/>
            <person name="Grigoriev I.V."/>
            <person name="Henrissat B."/>
            <person name="Martin F.M."/>
            <person name="Bonfante P."/>
        </authorList>
    </citation>
    <scope>NUCLEOTIDE SEQUENCE [LARGE SCALE GENOMIC DNA]</scope>
    <source>
        <strain evidence="8 9">BEG34</strain>
    </source>
</reference>
<feature type="compositionally biased region" description="Acidic residues" evidence="7">
    <location>
        <begin position="120"/>
        <end position="147"/>
    </location>
</feature>
<keyword evidence="6" id="KW-0175">Coiled coil</keyword>
<feature type="compositionally biased region" description="Basic residues" evidence="7">
    <location>
        <begin position="173"/>
        <end position="183"/>
    </location>
</feature>
<evidence type="ECO:0000256" key="7">
    <source>
        <dbReference type="SAM" id="MobiDB-lite"/>
    </source>
</evidence>
<gene>
    <name evidence="8" type="ORF">F8M41_003500</name>
</gene>
<comment type="subcellular location">
    <subcellularLocation>
        <location evidence="1">Cytoplasm</location>
    </subcellularLocation>
</comment>
<feature type="region of interest" description="Disordered" evidence="7">
    <location>
        <begin position="459"/>
        <end position="677"/>
    </location>
</feature>
<dbReference type="Proteomes" id="UP000439903">
    <property type="component" value="Unassembled WGS sequence"/>
</dbReference>
<feature type="region of interest" description="Disordered" evidence="7">
    <location>
        <begin position="737"/>
        <end position="765"/>
    </location>
</feature>
<proteinExistence type="inferred from homology"/>
<comment type="caution">
    <text evidence="8">The sequence shown here is derived from an EMBL/GenBank/DDBJ whole genome shotgun (WGS) entry which is preliminary data.</text>
</comment>
<feature type="region of interest" description="Disordered" evidence="7">
    <location>
        <begin position="381"/>
        <end position="424"/>
    </location>
</feature>
<keyword evidence="5" id="KW-0963">Cytoplasm</keyword>
<feature type="compositionally biased region" description="Basic and acidic residues" evidence="7">
    <location>
        <begin position="459"/>
        <end position="480"/>
    </location>
</feature>
<feature type="compositionally biased region" description="Basic and acidic residues" evidence="7">
    <location>
        <begin position="490"/>
        <end position="666"/>
    </location>
</feature>
<dbReference type="PANTHER" id="PTHR45979">
    <property type="entry name" value="PAP/OAS1 SUBSTRATE-BINDING DOMAIN SUPERFAMILY"/>
    <property type="match status" value="1"/>
</dbReference>
<name>A0A8H4A7P3_GIGMA</name>
<comment type="similarity">
    <text evidence="2">Belongs to the NST1 family.</text>
</comment>
<evidence type="ECO:0000313" key="9">
    <source>
        <dbReference type="Proteomes" id="UP000439903"/>
    </source>
</evidence>
<evidence type="ECO:0000256" key="1">
    <source>
        <dbReference type="ARBA" id="ARBA00004496"/>
    </source>
</evidence>
<sequence length="1146" mass="131133">MMATSHAFPPEESLPHPPPIFPQQINTKQAVIYNKSGTKCMNIVKEPSGTPLSPTSPPSKDPGELTPSHSTQNSNGATKKKKKKKGKRKPPPDHIEDPDIANGSHNQHTKSHHNNYNSDFDGEEVVDVDIEDDEEFFSDDEGYDPEAPEIPFPRKDSITNFDGDNHNVPSTPAKKKKKKKKNKSALSISQMADIHHPHHNHNHKSRKDGIWNTNNNEERQRIREFWLQLGEEERRSLVKVEKEAVLKKMKEQQKHSCSCSVCGRKRTAIEEELETLYDAYYEELELYANQQQQFGSSTIEYRNDSVAEYDDDDDDDEYDDEDDDEDEDYEGSEHGSDTRKELFNFGNSLTVKGGILTVADDLLKNDGKKFLEMMERLAERRMQREEEAANEQRDYEEDDDEYEDDYEEDGEEDTQTEEQRMEEGRRMFQIFAARMFEQRVLNAYREKVAQERQQKLLEELEEENRLKEERELKKLKEKERKKAKNRAIKQQKEEERARKEAERLAEEQALRAEREKKAEEERKKREEERLRKEAERRAKEEERLKKEEEKRRRAKEEKEKEERRRKEQEAKERKEREEKERKDREEKARKEKEEKERRQRDERDRKEREAKERREREARERKEKEENERKERELKEQEKVRKEKEEKERREREEKEKKDKEEKEQRSVTLTSTRQHIERKRTIPPIGQPSVQQSQPPINNQPAVQSKNVVPMSNGAINWINNYTSHESHQNIPPHHAINQPHSVNHHMPPPPNHPPHPIFSQNGPQPQFGGQPGGIINGPVGMNNEIVNDVYTNNKKILNQPPQPTNTLPGMNPASSLFTTGLGPIGMGVHPHHGGPPMSMHPHHPVMRQQIPPRGFNPIGAAPHLTGPAAGVPPSVASTNLSLLNEPVISGNGNIGAAGVNNNPPPGAFGGLPLGGGQGPLGPQTFNLGTQVVGQPTSSSHIGPNVVQNAPLAPIGHRRMSQHPDDPHIKAVQRPQPIQRPSRRESVTTHTSLDTRTRSPPPGFGNMVGSGTLIGDDQPHPMTNRRQSLAPVESSYFSNSLFSALPGETSQQSQSSQNQQPQPQHQLGSSRLTHRTVGDNEWPPIRRSGGTDNLSDTVSMSNSSNNISSNNIGASNSDIWSLNWYQEGNNNANRRVMGSSKDFIP</sequence>
<feature type="compositionally biased region" description="Pro residues" evidence="7">
    <location>
        <begin position="748"/>
        <end position="758"/>
    </location>
</feature>
<dbReference type="InterPro" id="IPR058921">
    <property type="entry name" value="PAP/OAS1-rel"/>
</dbReference>
<dbReference type="AlphaFoldDB" id="A0A8H4A7P3"/>
<feature type="compositionally biased region" description="Basic and acidic residues" evidence="7">
    <location>
        <begin position="381"/>
        <end position="393"/>
    </location>
</feature>
<feature type="compositionally biased region" description="Basic residues" evidence="7">
    <location>
        <begin position="78"/>
        <end position="89"/>
    </location>
</feature>
<dbReference type="InterPro" id="IPR025279">
    <property type="entry name" value="NST1"/>
</dbReference>